<accession>A0A6J4U2S8</accession>
<gene>
    <name evidence="2" type="ORF">AVDCRST_MAG49-680</name>
</gene>
<reference evidence="2" key="1">
    <citation type="submission" date="2020-02" db="EMBL/GenBank/DDBJ databases">
        <authorList>
            <person name="Meier V. D."/>
        </authorList>
    </citation>
    <scope>NUCLEOTIDE SEQUENCE</scope>
    <source>
        <strain evidence="2">AVDCRST_MAG49</strain>
    </source>
</reference>
<feature type="region of interest" description="Disordered" evidence="1">
    <location>
        <begin position="276"/>
        <end position="310"/>
    </location>
</feature>
<evidence type="ECO:0000313" key="2">
    <source>
        <dbReference type="EMBL" id="CAA9539342.1"/>
    </source>
</evidence>
<dbReference type="AlphaFoldDB" id="A0A6J4U2S8"/>
<organism evidence="2">
    <name type="scientific">uncultured Thermomicrobiales bacterium</name>
    <dbReference type="NCBI Taxonomy" id="1645740"/>
    <lineage>
        <taxon>Bacteria</taxon>
        <taxon>Pseudomonadati</taxon>
        <taxon>Thermomicrobiota</taxon>
        <taxon>Thermomicrobia</taxon>
        <taxon>Thermomicrobiales</taxon>
        <taxon>environmental samples</taxon>
    </lineage>
</organism>
<feature type="compositionally biased region" description="Basic and acidic residues" evidence="1">
    <location>
        <begin position="284"/>
        <end position="301"/>
    </location>
</feature>
<evidence type="ECO:0000256" key="1">
    <source>
        <dbReference type="SAM" id="MobiDB-lite"/>
    </source>
</evidence>
<feature type="compositionally biased region" description="Basic and acidic residues" evidence="1">
    <location>
        <begin position="118"/>
        <end position="138"/>
    </location>
</feature>
<protein>
    <submittedName>
        <fullName evidence="2">Uncharacterized protein</fullName>
    </submittedName>
</protein>
<proteinExistence type="predicted"/>
<name>A0A6J4U2S8_9BACT</name>
<dbReference type="EMBL" id="CADCWG010000039">
    <property type="protein sequence ID" value="CAA9539342.1"/>
    <property type="molecule type" value="Genomic_DNA"/>
</dbReference>
<sequence>MAAKGLAGDQGHVAGIEVVGVEVEEDDEAVARPGGGFHPPGRHQGGGVGLSLLAVGIPDAEVDHHRHAGRGDRRGVALEFGDLARAQHARGVVDPLAGRGRAEVLLGAPGHHQATGGEQREHERQRRDGNGPDPRDDPAPPICPAAALVPGPATPPGRLHAPPPVVGVTPRHCTHPGGRTQRTAPRDRPPRSRLGAIEEDRDTSDAPVAAGGGEPRGPAPGRRVDPVRSPGMVGRSCRTEGGVDRRKGHVRLGAPEPIRSSGEGWGLRRAALRAISCGGNRPPWDGERTVEPRADDVDLTRHRARPPGSS</sequence>
<feature type="region of interest" description="Disordered" evidence="1">
    <location>
        <begin position="109"/>
        <end position="263"/>
    </location>
</feature>